<sequence length="936" mass="103201">MATESTDIVSLLVGTDPTSLKQALKALDSNHELERALDGILKLCKKEGVDAQLQKEALPFLRKHLGTVPSSRAKTIAETLINYGTVQFSPKVAIPLLRSLVEVTQLTNAEKLRRIIKTDGQRLHNKLRENGCSKEADDVLVTILNVLLFELNLLDCPDASTEVVDTVWKGLTGAEPSAIYQLASFIIYTNIGDNVAAHTAEIHLCKFLSLDDEQFITFAEPFIHVPVALFQPAGLRIFLDKVLVYYIGHNKVAHFIDLLLSIPELRNARLPSIDVHIVSAVLRTVLELVSTHGKKRKAETDAKATPSEIGKLVDMIFHIRRETIDLSTDTELFQKVFALCADVFPSIVFTREMKATAFLDVLQAFADMIPSLSGPARGLIFAVLPFSLFIATSDDKLASLIKTYSKLFETLSSGVPVVWSGLFESPEVVSSVLSLLIKRCSRDCPRLRSACATLVSQFLGYDWIFVKAFVKEKPADGYKSLSAVFNKALRGKNPFPWTDTTICLQALVSVYEKESEDLRSSQFKPKKGLSFLLATTSQFISSVTNDATTLAGLIESSTTILIETAIVQMQTTRLAALVGVDVTEFGTTERTRALLDALFASSEVAVIADKQFFIVERLVDTVLKFGFHSGLSGYFTSADKLIKIAAIGDSEPLLGRLLNDLSADDLALIKTQVQSQYPLEKLSEDRLLRNSVFRLFYTISKQQSGESVLSGLEDYIFAIFCQNECMSAEAINFATAYLDVLKGGKYFGDFVAIALENISDLLASQKLYKNSAVITAELQRSLAAVAFLKRIFEMPLRVGVNTAQFSISGQLLAKLILNLTSIRQIIADLSEGKARRDPALADVLRLYDHFQKQLTNVCKRLVNPKEGSSAILTRQLPFVVSNCLTGEREPNLPTYLLLSGCDDAGISLLSATLPPIEKRRFAITFPNFVVQNKFTG</sequence>
<keyword evidence="1" id="KW-1185">Reference proteome</keyword>
<evidence type="ECO:0000313" key="2">
    <source>
        <dbReference type="WBParaSite" id="Pan_g21060.t1"/>
    </source>
</evidence>
<dbReference type="Proteomes" id="UP000492821">
    <property type="component" value="Unassembled WGS sequence"/>
</dbReference>
<dbReference type="SUPFAM" id="SSF48371">
    <property type="entry name" value="ARM repeat"/>
    <property type="match status" value="1"/>
</dbReference>
<evidence type="ECO:0000313" key="1">
    <source>
        <dbReference type="Proteomes" id="UP000492821"/>
    </source>
</evidence>
<organism evidence="1 2">
    <name type="scientific">Panagrellus redivivus</name>
    <name type="common">Microworm</name>
    <dbReference type="NCBI Taxonomy" id="6233"/>
    <lineage>
        <taxon>Eukaryota</taxon>
        <taxon>Metazoa</taxon>
        <taxon>Ecdysozoa</taxon>
        <taxon>Nematoda</taxon>
        <taxon>Chromadorea</taxon>
        <taxon>Rhabditida</taxon>
        <taxon>Tylenchina</taxon>
        <taxon>Panagrolaimomorpha</taxon>
        <taxon>Panagrolaimoidea</taxon>
        <taxon>Panagrolaimidae</taxon>
        <taxon>Panagrellus</taxon>
    </lineage>
</organism>
<reference evidence="2" key="2">
    <citation type="submission" date="2020-10" db="UniProtKB">
        <authorList>
            <consortium name="WormBaseParasite"/>
        </authorList>
    </citation>
    <scope>IDENTIFICATION</scope>
</reference>
<protein>
    <submittedName>
        <fullName evidence="2">MMS19 nucleotide excision repair protein</fullName>
    </submittedName>
</protein>
<proteinExistence type="predicted"/>
<name>A0A7E4ZW83_PANRE</name>
<dbReference type="AlphaFoldDB" id="A0A7E4ZW83"/>
<dbReference type="WBParaSite" id="Pan_g21060.t1">
    <property type="protein sequence ID" value="Pan_g21060.t1"/>
    <property type="gene ID" value="Pan_g21060"/>
</dbReference>
<dbReference type="InterPro" id="IPR016024">
    <property type="entry name" value="ARM-type_fold"/>
</dbReference>
<reference evidence="1" key="1">
    <citation type="journal article" date="2013" name="Genetics">
        <title>The draft genome and transcriptome of Panagrellus redivivus are shaped by the harsh demands of a free-living lifestyle.</title>
        <authorList>
            <person name="Srinivasan J."/>
            <person name="Dillman A.R."/>
            <person name="Macchietto M.G."/>
            <person name="Heikkinen L."/>
            <person name="Lakso M."/>
            <person name="Fracchia K.M."/>
            <person name="Antoshechkin I."/>
            <person name="Mortazavi A."/>
            <person name="Wong G."/>
            <person name="Sternberg P.W."/>
        </authorList>
    </citation>
    <scope>NUCLEOTIDE SEQUENCE [LARGE SCALE GENOMIC DNA]</scope>
    <source>
        <strain evidence="1">MT8872</strain>
    </source>
</reference>
<accession>A0A7E4ZW83</accession>